<dbReference type="PANTHER" id="PTHR47237:SF2">
    <property type="entry name" value="BLL4206 PROTEIN"/>
    <property type="match status" value="1"/>
</dbReference>
<dbReference type="InterPro" id="IPR052729">
    <property type="entry name" value="Acyl/Acetyltrans_Enzymes"/>
</dbReference>
<accession>A0A157PA49</accession>
<dbReference type="SUPFAM" id="SSF55729">
    <property type="entry name" value="Acyl-CoA N-acyltransferases (Nat)"/>
    <property type="match status" value="1"/>
</dbReference>
<evidence type="ECO:0000313" key="2">
    <source>
        <dbReference type="EMBL" id="SAI30358.1"/>
    </source>
</evidence>
<reference evidence="2 3" key="1">
    <citation type="submission" date="2016-03" db="EMBL/GenBank/DDBJ databases">
        <authorList>
            <consortium name="Pathogen Informatics"/>
        </authorList>
    </citation>
    <scope>NUCLEOTIDE SEQUENCE [LARGE SCALE GENOMIC DNA]</scope>
    <source>
        <strain evidence="2 3">NCTC13364</strain>
    </source>
</reference>
<dbReference type="EMBL" id="FKBS01000014">
    <property type="protein sequence ID" value="SAI30358.1"/>
    <property type="molecule type" value="Genomic_DNA"/>
</dbReference>
<dbReference type="InterPro" id="IPR016181">
    <property type="entry name" value="Acyl_CoA_acyltransferase"/>
</dbReference>
<dbReference type="Proteomes" id="UP000077037">
    <property type="component" value="Unassembled WGS sequence"/>
</dbReference>
<dbReference type="PANTHER" id="PTHR47237">
    <property type="entry name" value="SLL0310 PROTEIN"/>
    <property type="match status" value="1"/>
</dbReference>
<dbReference type="InterPro" id="IPR000182">
    <property type="entry name" value="GNAT_dom"/>
</dbReference>
<gene>
    <name evidence="2" type="ORF">SAMEA1982600_02415</name>
</gene>
<protein>
    <submittedName>
        <fullName evidence="2">Predicted acetyltransferase involved in intracellular survival and related acetyltransferases</fullName>
    </submittedName>
</protein>
<feature type="domain" description="N-acetyltransferase" evidence="1">
    <location>
        <begin position="1"/>
        <end position="142"/>
    </location>
</feature>
<dbReference type="Pfam" id="PF18014">
    <property type="entry name" value="Acetyltransf_18"/>
    <property type="match status" value="1"/>
</dbReference>
<dbReference type="GO" id="GO:0016747">
    <property type="term" value="F:acyltransferase activity, transferring groups other than amino-acyl groups"/>
    <property type="evidence" value="ECO:0007669"/>
    <property type="project" value="InterPro"/>
</dbReference>
<dbReference type="InterPro" id="IPR041496">
    <property type="entry name" value="YitH/HolE_GNAT"/>
</dbReference>
<dbReference type="Gene3D" id="3.40.630.30">
    <property type="match status" value="1"/>
</dbReference>
<dbReference type="PROSITE" id="PS51186">
    <property type="entry name" value="GNAT"/>
    <property type="match status" value="1"/>
</dbReference>
<dbReference type="AlphaFoldDB" id="A0A157PA49"/>
<evidence type="ECO:0000259" key="1">
    <source>
        <dbReference type="PROSITE" id="PS51186"/>
    </source>
</evidence>
<organism evidence="2 3">
    <name type="scientific">Bordetella ansorpii</name>
    <dbReference type="NCBI Taxonomy" id="288768"/>
    <lineage>
        <taxon>Bacteria</taxon>
        <taxon>Pseudomonadati</taxon>
        <taxon>Pseudomonadota</taxon>
        <taxon>Betaproteobacteria</taxon>
        <taxon>Burkholderiales</taxon>
        <taxon>Alcaligenaceae</taxon>
        <taxon>Bordetella</taxon>
    </lineage>
</organism>
<proteinExistence type="predicted"/>
<sequence>MRQADIPAGWRLSNQEHWPHRVKDWQAFFALGRGCVVQAGDDVAGIGMCWQWGVRAATLGMVLVSPAHRGQGVGSLLFDALCEMAPDSTLLLHATPMGERLYERAGFQRVGIVHQCQGIVAQDVPTAALPDGAALRLALPEDLDLLADLDARARGMPRRGLMQQWQQQATATVMLSDPDGLRGFAMLRRFGKGLIIGPVAADDEGCAKALIAYLANQSQGQFLRVDCDAATGLTPWLEASGLAKVSDAVVMARGAALPVDAGMRLFAIGAQALG</sequence>
<dbReference type="CDD" id="cd04301">
    <property type="entry name" value="NAT_SF"/>
    <property type="match status" value="1"/>
</dbReference>
<name>A0A157PA49_9BORD</name>
<dbReference type="Pfam" id="PF13508">
    <property type="entry name" value="Acetyltransf_7"/>
    <property type="match status" value="1"/>
</dbReference>
<dbReference type="Gene3D" id="3.40.630.90">
    <property type="match status" value="1"/>
</dbReference>
<keyword evidence="2" id="KW-0808">Transferase</keyword>
<evidence type="ECO:0000313" key="3">
    <source>
        <dbReference type="Proteomes" id="UP000077037"/>
    </source>
</evidence>